<dbReference type="EMBL" id="CAXAMM010040929">
    <property type="protein sequence ID" value="CAK9096306.1"/>
    <property type="molecule type" value="Genomic_DNA"/>
</dbReference>
<name>A0ABP0RAF4_9DINO</name>
<keyword evidence="3" id="KW-1185">Reference proteome</keyword>
<dbReference type="Proteomes" id="UP001642464">
    <property type="component" value="Unassembled WGS sequence"/>
</dbReference>
<gene>
    <name evidence="2" type="ORF">SCF082_LOCUS45216</name>
</gene>
<organism evidence="2 3">
    <name type="scientific">Durusdinium trenchii</name>
    <dbReference type="NCBI Taxonomy" id="1381693"/>
    <lineage>
        <taxon>Eukaryota</taxon>
        <taxon>Sar</taxon>
        <taxon>Alveolata</taxon>
        <taxon>Dinophyceae</taxon>
        <taxon>Suessiales</taxon>
        <taxon>Symbiodiniaceae</taxon>
        <taxon>Durusdinium</taxon>
    </lineage>
</organism>
<reference evidence="2 3" key="1">
    <citation type="submission" date="2024-02" db="EMBL/GenBank/DDBJ databases">
        <authorList>
            <person name="Chen Y."/>
            <person name="Shah S."/>
            <person name="Dougan E. K."/>
            <person name="Thang M."/>
            <person name="Chan C."/>
        </authorList>
    </citation>
    <scope>NUCLEOTIDE SEQUENCE [LARGE SCALE GENOMIC DNA]</scope>
</reference>
<evidence type="ECO:0000256" key="1">
    <source>
        <dbReference type="SAM" id="MobiDB-lite"/>
    </source>
</evidence>
<evidence type="ECO:0000313" key="3">
    <source>
        <dbReference type="Proteomes" id="UP001642464"/>
    </source>
</evidence>
<sequence>MTEPAKEVVLPDAKDFIVVKNTFIDLDDGPRKPILARYASMPAKFSREEDEETEGTEDLPEEAPAPVPVPGLFIHSLRPRPELYRVVTYDAWERQPEWSWGHEPKSISPRPAEQPQALASGYQQPPAPTAVSGPPGGFPMPIPGSAMVMLPVGPMMVPMPDDMAPADTFARWPAGIPAPPTEAPAVELKEKAVTPVPDKEPVVMPPVARIPEPRAPVLQRAFSVNSAIFRIHWTVDAKVLKSSDREKVSPPFEVSMGGKEIQFKMCLRPTITSESRGGASFRKAKGKGTIDLRCLNEIDPANSCYMTFRVAVGKGSDAYRVSSTVRLALLICARMPGKSWGHVNLWQEFYKDYVTPEYVKKRKRDIKMKSGLGSDRSWPPQGFGFVCHEQVPADSVMQVMEDSQMDGPDIEIENGEQKTTGEDQAQGDMEFGEEENASDDDCIEPVEIHMDTDIAQDMSQQEMSGEPQIDPPKSEPLKVEAKGGPGEKTDPPPSAPAVHQNPEQSSVPPVPPEEPAIVVSDPELDDKQNVKGTFKDWNLPLIDQFLL</sequence>
<feature type="compositionally biased region" description="Basic and acidic residues" evidence="1">
    <location>
        <begin position="472"/>
        <end position="490"/>
    </location>
</feature>
<protein>
    <submittedName>
        <fullName evidence="2">Pseudouridylate synthase 7-like</fullName>
    </submittedName>
</protein>
<feature type="region of interest" description="Disordered" evidence="1">
    <location>
        <begin position="459"/>
        <end position="530"/>
    </location>
</feature>
<feature type="region of interest" description="Disordered" evidence="1">
    <location>
        <begin position="100"/>
        <end position="138"/>
    </location>
</feature>
<accession>A0ABP0RAF4</accession>
<feature type="compositionally biased region" description="Acidic residues" evidence="1">
    <location>
        <begin position="48"/>
        <end position="61"/>
    </location>
</feature>
<feature type="region of interest" description="Disordered" evidence="1">
    <location>
        <begin position="39"/>
        <end position="67"/>
    </location>
</feature>
<comment type="caution">
    <text evidence="2">The sequence shown here is derived from an EMBL/GenBank/DDBJ whole genome shotgun (WGS) entry which is preliminary data.</text>
</comment>
<evidence type="ECO:0000313" key="2">
    <source>
        <dbReference type="EMBL" id="CAK9096306.1"/>
    </source>
</evidence>
<proteinExistence type="predicted"/>